<organism evidence="1 2">
    <name type="scientific">Paenibacillus mesotrionivorans</name>
    <dbReference type="NCBI Taxonomy" id="3160968"/>
    <lineage>
        <taxon>Bacteria</taxon>
        <taxon>Bacillati</taxon>
        <taxon>Bacillota</taxon>
        <taxon>Bacilli</taxon>
        <taxon>Bacillales</taxon>
        <taxon>Paenibacillaceae</taxon>
        <taxon>Paenibacillus</taxon>
    </lineage>
</organism>
<protein>
    <submittedName>
        <fullName evidence="1">MerR family transcriptional regulator</fullName>
    </submittedName>
</protein>
<dbReference type="EMBL" id="JBJURJ010000015">
    <property type="protein sequence ID" value="MFM9330820.1"/>
    <property type="molecule type" value="Genomic_DNA"/>
</dbReference>
<evidence type="ECO:0000313" key="1">
    <source>
        <dbReference type="EMBL" id="MFM9330820.1"/>
    </source>
</evidence>
<sequence>MKSVNEVSKLSGVSRRTLQYYDQIGLLPPSTVKESGYRLYNDDSLRRLWSILFYKELGFSLDEIRLLLDNPIEVEKEIMRQHKQILLDKQAALQKMIESIDQILNGKFDIYMLSDFDKSRIETIKKIYANEIRMLIESKFFLPLAKSGLLSGDQSLVKNASVIVNVDFGQIISLCGRIIQTFQEAMVDGPQSVKAAEAAAAYRELLSNWIPCDDQTFLQIAEAYEKYKDEMGQTPPELGELVSEAIRRGCGLR</sequence>
<reference evidence="1" key="1">
    <citation type="submission" date="2024-12" db="EMBL/GenBank/DDBJ databases">
        <authorList>
            <person name="Wu N."/>
        </authorList>
    </citation>
    <scope>NUCLEOTIDE SEQUENCE</scope>
    <source>
        <strain evidence="1">P15</strain>
    </source>
</reference>
<accession>A0ACC7P3F5</accession>
<comment type="caution">
    <text evidence="1">The sequence shown here is derived from an EMBL/GenBank/DDBJ whole genome shotgun (WGS) entry which is preliminary data.</text>
</comment>
<keyword evidence="2" id="KW-1185">Reference proteome</keyword>
<name>A0ACC7P3F5_9BACL</name>
<evidence type="ECO:0000313" key="2">
    <source>
        <dbReference type="Proteomes" id="UP001631969"/>
    </source>
</evidence>
<dbReference type="Proteomes" id="UP001631969">
    <property type="component" value="Unassembled WGS sequence"/>
</dbReference>
<proteinExistence type="predicted"/>
<gene>
    <name evidence="1" type="ORF">ACI1P1_21250</name>
</gene>